<keyword evidence="2" id="KW-1185">Reference proteome</keyword>
<accession>A0AAV4SVL3</accession>
<organism evidence="1 2">
    <name type="scientific">Caerostris darwini</name>
    <dbReference type="NCBI Taxonomy" id="1538125"/>
    <lineage>
        <taxon>Eukaryota</taxon>
        <taxon>Metazoa</taxon>
        <taxon>Ecdysozoa</taxon>
        <taxon>Arthropoda</taxon>
        <taxon>Chelicerata</taxon>
        <taxon>Arachnida</taxon>
        <taxon>Araneae</taxon>
        <taxon>Araneomorphae</taxon>
        <taxon>Entelegynae</taxon>
        <taxon>Araneoidea</taxon>
        <taxon>Araneidae</taxon>
        <taxon>Caerostris</taxon>
    </lineage>
</organism>
<dbReference type="EMBL" id="BPLQ01008329">
    <property type="protein sequence ID" value="GIY36612.1"/>
    <property type="molecule type" value="Genomic_DNA"/>
</dbReference>
<proteinExistence type="predicted"/>
<evidence type="ECO:0000313" key="1">
    <source>
        <dbReference type="EMBL" id="GIY36612.1"/>
    </source>
</evidence>
<reference evidence="1 2" key="1">
    <citation type="submission" date="2021-06" db="EMBL/GenBank/DDBJ databases">
        <title>Caerostris darwini draft genome.</title>
        <authorList>
            <person name="Kono N."/>
            <person name="Arakawa K."/>
        </authorList>
    </citation>
    <scope>NUCLEOTIDE SEQUENCE [LARGE SCALE GENOMIC DNA]</scope>
</reference>
<comment type="caution">
    <text evidence="1">The sequence shown here is derived from an EMBL/GenBank/DDBJ whole genome shotgun (WGS) entry which is preliminary data.</text>
</comment>
<dbReference type="AlphaFoldDB" id="A0AAV4SVL3"/>
<dbReference type="Proteomes" id="UP001054837">
    <property type="component" value="Unassembled WGS sequence"/>
</dbReference>
<protein>
    <submittedName>
        <fullName evidence="1">Uncharacterized protein</fullName>
    </submittedName>
</protein>
<sequence>MYSFSEQYGNVEYIDWSYLEPFSCKEISFTLPRYPLTHNVPPPQSQPSQEGSNSQFIFSRKIALPVAYRCDSTGSKSASIIKGALIETGTNSNCNRTFKGPGRYLPGNQFAALFRLKGSNETAETTFLPSTTTTREEFGVTYLDPSANHKRLIPTRGWVWRYPLSNFENPFVNSLLNPWSSNRIEIARRIGSAELDSSLLRY</sequence>
<evidence type="ECO:0000313" key="2">
    <source>
        <dbReference type="Proteomes" id="UP001054837"/>
    </source>
</evidence>
<gene>
    <name evidence="1" type="ORF">CDAR_111221</name>
</gene>
<name>A0AAV4SVL3_9ARAC</name>